<keyword evidence="3" id="KW-1185">Reference proteome</keyword>
<proteinExistence type="predicted"/>
<dbReference type="Proteomes" id="UP001054252">
    <property type="component" value="Unassembled WGS sequence"/>
</dbReference>
<gene>
    <name evidence="2" type="ORF">SLEP1_g24604</name>
</gene>
<protein>
    <recommendedName>
        <fullName evidence="1">Tf2-1-like SH3-like domain-containing protein</fullName>
    </recommendedName>
</protein>
<dbReference type="InterPro" id="IPR056924">
    <property type="entry name" value="SH3_Tf2-1"/>
</dbReference>
<feature type="domain" description="Tf2-1-like SH3-like" evidence="1">
    <location>
        <begin position="59"/>
        <end position="124"/>
    </location>
</feature>
<organism evidence="2 3">
    <name type="scientific">Rubroshorea leprosula</name>
    <dbReference type="NCBI Taxonomy" id="152421"/>
    <lineage>
        <taxon>Eukaryota</taxon>
        <taxon>Viridiplantae</taxon>
        <taxon>Streptophyta</taxon>
        <taxon>Embryophyta</taxon>
        <taxon>Tracheophyta</taxon>
        <taxon>Spermatophyta</taxon>
        <taxon>Magnoliopsida</taxon>
        <taxon>eudicotyledons</taxon>
        <taxon>Gunneridae</taxon>
        <taxon>Pentapetalae</taxon>
        <taxon>rosids</taxon>
        <taxon>malvids</taxon>
        <taxon>Malvales</taxon>
        <taxon>Dipterocarpaceae</taxon>
        <taxon>Rubroshorea</taxon>
    </lineage>
</organism>
<evidence type="ECO:0000259" key="1">
    <source>
        <dbReference type="Pfam" id="PF24626"/>
    </source>
</evidence>
<comment type="caution">
    <text evidence="2">The sequence shown here is derived from an EMBL/GenBank/DDBJ whole genome shotgun (WGS) entry which is preliminary data.</text>
</comment>
<evidence type="ECO:0000313" key="2">
    <source>
        <dbReference type="EMBL" id="GKV13613.1"/>
    </source>
</evidence>
<dbReference type="AlphaFoldDB" id="A0AAV5JG75"/>
<accession>A0AAV5JG75</accession>
<dbReference type="EMBL" id="BPVZ01000039">
    <property type="protein sequence ID" value="GKV13613.1"/>
    <property type="molecule type" value="Genomic_DNA"/>
</dbReference>
<name>A0AAV5JG75_9ROSI</name>
<reference evidence="2 3" key="1">
    <citation type="journal article" date="2021" name="Commun. Biol.">
        <title>The genome of Shorea leprosula (Dipterocarpaceae) highlights the ecological relevance of drought in aseasonal tropical rainforests.</title>
        <authorList>
            <person name="Ng K.K.S."/>
            <person name="Kobayashi M.J."/>
            <person name="Fawcett J.A."/>
            <person name="Hatakeyama M."/>
            <person name="Paape T."/>
            <person name="Ng C.H."/>
            <person name="Ang C.C."/>
            <person name="Tnah L.H."/>
            <person name="Lee C.T."/>
            <person name="Nishiyama T."/>
            <person name="Sese J."/>
            <person name="O'Brien M.J."/>
            <person name="Copetti D."/>
            <person name="Mohd Noor M.I."/>
            <person name="Ong R.C."/>
            <person name="Putra M."/>
            <person name="Sireger I.Z."/>
            <person name="Indrioko S."/>
            <person name="Kosugi Y."/>
            <person name="Izuno A."/>
            <person name="Isagi Y."/>
            <person name="Lee S.L."/>
            <person name="Shimizu K.K."/>
        </authorList>
    </citation>
    <scope>NUCLEOTIDE SEQUENCE [LARGE SCALE GENOMIC DNA]</scope>
    <source>
        <strain evidence="2">214</strain>
    </source>
</reference>
<evidence type="ECO:0000313" key="3">
    <source>
        <dbReference type="Proteomes" id="UP001054252"/>
    </source>
</evidence>
<dbReference type="Pfam" id="PF24626">
    <property type="entry name" value="SH3_Tf2-1"/>
    <property type="match status" value="1"/>
</dbReference>
<dbReference type="PANTHER" id="PTHR46148:SF60">
    <property type="entry name" value="CHROMO DOMAIN-CONTAINING PROTEIN"/>
    <property type="match status" value="1"/>
</dbReference>
<dbReference type="PANTHER" id="PTHR46148">
    <property type="entry name" value="CHROMO DOMAIN-CONTAINING PROTEIN"/>
    <property type="match status" value="1"/>
</dbReference>
<sequence>MAEFAYNNNYQSSIRMASFEALYGRRCRSPLIKERLCAAQSRQKSYADRRRRDLKFEVGDHLFLKVSPTRGVLKFGIRGKLSPRYIGPYPILERIGEVACRLELPGNLTGVHDVFHVSLLRKYVPDPSHIINPEPIQLWDDLTYDEHLIHILDFKERIMRRRTISFIKVLLDNHSVEEATWELESKMR</sequence>